<dbReference type="GO" id="GO:0000155">
    <property type="term" value="F:phosphorelay sensor kinase activity"/>
    <property type="evidence" value="ECO:0007669"/>
    <property type="project" value="InterPro"/>
</dbReference>
<evidence type="ECO:0000313" key="13">
    <source>
        <dbReference type="Proteomes" id="UP001178354"/>
    </source>
</evidence>
<dbReference type="InterPro" id="IPR036097">
    <property type="entry name" value="HisK_dim/P_sf"/>
</dbReference>
<dbReference type="SUPFAM" id="SSF47384">
    <property type="entry name" value="Homodimeric domain of signal transducing histidine kinase"/>
    <property type="match status" value="1"/>
</dbReference>
<feature type="transmembrane region" description="Helical" evidence="10">
    <location>
        <begin position="21"/>
        <end position="37"/>
    </location>
</feature>
<dbReference type="CDD" id="cd00082">
    <property type="entry name" value="HisKA"/>
    <property type="match status" value="1"/>
</dbReference>
<comment type="caution">
    <text evidence="12">The sequence shown here is derived from an EMBL/GenBank/DDBJ whole genome shotgun (WGS) entry which is preliminary data.</text>
</comment>
<dbReference type="AlphaFoldDB" id="A0AAW8B600"/>
<dbReference type="InterPro" id="IPR003594">
    <property type="entry name" value="HATPase_dom"/>
</dbReference>
<keyword evidence="7" id="KW-0547">Nucleotide-binding</keyword>
<dbReference type="RefSeq" id="WP_305170750.1">
    <property type="nucleotide sequence ID" value="NZ_JAUUUU010000004.1"/>
</dbReference>
<feature type="transmembrane region" description="Helical" evidence="10">
    <location>
        <begin position="160"/>
        <end position="180"/>
    </location>
</feature>
<comment type="catalytic activity">
    <reaction evidence="1">
        <text>ATP + protein L-histidine = ADP + protein N-phospho-L-histidine.</text>
        <dbReference type="EC" id="2.7.13.3"/>
    </reaction>
</comment>
<comment type="subcellular location">
    <subcellularLocation>
        <location evidence="2">Cell membrane</location>
        <topology evidence="2">Multi-pass membrane protein</topology>
    </subcellularLocation>
</comment>
<keyword evidence="10" id="KW-1133">Transmembrane helix</keyword>
<dbReference type="InterPro" id="IPR036890">
    <property type="entry name" value="HATPase_C_sf"/>
</dbReference>
<keyword evidence="5" id="KW-0597">Phosphoprotein</keyword>
<dbReference type="PRINTS" id="PR00344">
    <property type="entry name" value="BCTRLSENSOR"/>
</dbReference>
<dbReference type="EC" id="2.7.13.3" evidence="3"/>
<dbReference type="PROSITE" id="PS50109">
    <property type="entry name" value="HIS_KIN"/>
    <property type="match status" value="1"/>
</dbReference>
<keyword evidence="9 12" id="KW-0067">ATP-binding</keyword>
<keyword evidence="13" id="KW-1185">Reference proteome</keyword>
<evidence type="ECO:0000256" key="9">
    <source>
        <dbReference type="ARBA" id="ARBA00022840"/>
    </source>
</evidence>
<dbReference type="Pfam" id="PF02518">
    <property type="entry name" value="HATPase_c"/>
    <property type="match status" value="1"/>
</dbReference>
<dbReference type="SUPFAM" id="SSF55874">
    <property type="entry name" value="ATPase domain of HSP90 chaperone/DNA topoisomerase II/histidine kinase"/>
    <property type="match status" value="1"/>
</dbReference>
<feature type="transmembrane region" description="Helical" evidence="10">
    <location>
        <begin position="43"/>
        <end position="65"/>
    </location>
</feature>
<dbReference type="GO" id="GO:0005524">
    <property type="term" value="F:ATP binding"/>
    <property type="evidence" value="ECO:0007669"/>
    <property type="project" value="UniProtKB-KW"/>
</dbReference>
<feature type="transmembrane region" description="Helical" evidence="10">
    <location>
        <begin position="77"/>
        <end position="98"/>
    </location>
</feature>
<protein>
    <recommendedName>
        <fullName evidence="3">histidine kinase</fullName>
        <ecNumber evidence="3">2.7.13.3</ecNumber>
    </recommendedName>
</protein>
<evidence type="ECO:0000256" key="7">
    <source>
        <dbReference type="ARBA" id="ARBA00022741"/>
    </source>
</evidence>
<feature type="transmembrane region" description="Helical" evidence="10">
    <location>
        <begin position="128"/>
        <end position="148"/>
    </location>
</feature>
<evidence type="ECO:0000256" key="3">
    <source>
        <dbReference type="ARBA" id="ARBA00012438"/>
    </source>
</evidence>
<evidence type="ECO:0000256" key="5">
    <source>
        <dbReference type="ARBA" id="ARBA00022553"/>
    </source>
</evidence>
<dbReference type="InterPro" id="IPR050980">
    <property type="entry name" value="2C_sensor_his_kinase"/>
</dbReference>
<evidence type="ECO:0000256" key="2">
    <source>
        <dbReference type="ARBA" id="ARBA00004651"/>
    </source>
</evidence>
<keyword evidence="6" id="KW-0808">Transferase</keyword>
<dbReference type="PANTHER" id="PTHR44936:SF10">
    <property type="entry name" value="SENSOR PROTEIN RSTB"/>
    <property type="match status" value="1"/>
</dbReference>
<dbReference type="Gene3D" id="3.30.565.10">
    <property type="entry name" value="Histidine kinase-like ATPase, C-terminal domain"/>
    <property type="match status" value="1"/>
</dbReference>
<proteinExistence type="predicted"/>
<organism evidence="12 13">
    <name type="scientific">Porticoccus litoralis</name>
    <dbReference type="NCBI Taxonomy" id="434086"/>
    <lineage>
        <taxon>Bacteria</taxon>
        <taxon>Pseudomonadati</taxon>
        <taxon>Pseudomonadota</taxon>
        <taxon>Gammaproteobacteria</taxon>
        <taxon>Cellvibrionales</taxon>
        <taxon>Porticoccaceae</taxon>
        <taxon>Porticoccus</taxon>
    </lineage>
</organism>
<keyword evidence="8" id="KW-0418">Kinase</keyword>
<name>A0AAW8B600_9GAMM</name>
<dbReference type="Proteomes" id="UP001178354">
    <property type="component" value="Unassembled WGS sequence"/>
</dbReference>
<keyword evidence="4" id="KW-1003">Cell membrane</keyword>
<dbReference type="PANTHER" id="PTHR44936">
    <property type="entry name" value="SENSOR PROTEIN CREC"/>
    <property type="match status" value="1"/>
</dbReference>
<evidence type="ECO:0000259" key="11">
    <source>
        <dbReference type="PROSITE" id="PS50109"/>
    </source>
</evidence>
<evidence type="ECO:0000256" key="10">
    <source>
        <dbReference type="SAM" id="Phobius"/>
    </source>
</evidence>
<dbReference type="InterPro" id="IPR005467">
    <property type="entry name" value="His_kinase_dom"/>
</dbReference>
<gene>
    <name evidence="12" type="ORF">Q8A57_08950</name>
</gene>
<keyword evidence="10" id="KW-0472">Membrane</keyword>
<evidence type="ECO:0000313" key="12">
    <source>
        <dbReference type="EMBL" id="MDP1521094.1"/>
    </source>
</evidence>
<reference evidence="12" key="2">
    <citation type="submission" date="2023-08" db="EMBL/GenBank/DDBJ databases">
        <authorList>
            <person name="Luo J."/>
        </authorList>
    </citation>
    <scope>NUCLEOTIDE SEQUENCE</scope>
    <source>
        <strain evidence="12">DSM 25064</strain>
    </source>
</reference>
<dbReference type="GO" id="GO:0005886">
    <property type="term" value="C:plasma membrane"/>
    <property type="evidence" value="ECO:0007669"/>
    <property type="project" value="UniProtKB-SubCell"/>
</dbReference>
<keyword evidence="10" id="KW-0812">Transmembrane</keyword>
<evidence type="ECO:0000256" key="4">
    <source>
        <dbReference type="ARBA" id="ARBA00022475"/>
    </source>
</evidence>
<sequence length="419" mass="46350">MTRIDSSLHSAARHNLRQLSIIRNIALGGQLLALLFFSQIQDIGLPVLVLGAILALYALVIATTWWRTFRYPVITELEFFCHLLVDIAFFTALLFFSGGASNPFVSYYLVPISIAATTLPLRYTWSVTLLSLAAYSWLLNNYLPIPALAPSHHHGDSVNLHILGMWCNFAVSAALITYFVTRMANTLRYQEEQLALRREDQLRDEQVLAIGSLAAGTAHELGTPLNTMKILVDEMLEEPSSHREDLVILQQQLAQCRTTLKALVATAEGGGETQQAISLRTYLDKLFERWQVMRPRVQAHIRYADELSEQTARFHPTIAQSLTSLLNNAADVSPERVEVEAGWDDQALELCIRDFGAGIEPSLKEKLGKPFNSSKPDGMGLGLFLSRATLDRYGGNVSISPGDGGGTVTRVILPLTSQS</sequence>
<evidence type="ECO:0000256" key="1">
    <source>
        <dbReference type="ARBA" id="ARBA00000085"/>
    </source>
</evidence>
<evidence type="ECO:0000256" key="6">
    <source>
        <dbReference type="ARBA" id="ARBA00022679"/>
    </source>
</evidence>
<dbReference type="EMBL" id="JAUUUU010000004">
    <property type="protein sequence ID" value="MDP1521094.1"/>
    <property type="molecule type" value="Genomic_DNA"/>
</dbReference>
<dbReference type="InterPro" id="IPR004358">
    <property type="entry name" value="Sig_transdc_His_kin-like_C"/>
</dbReference>
<accession>A0AAW8B600</accession>
<dbReference type="InterPro" id="IPR003661">
    <property type="entry name" value="HisK_dim/P_dom"/>
</dbReference>
<feature type="domain" description="Histidine kinase" evidence="11">
    <location>
        <begin position="216"/>
        <end position="417"/>
    </location>
</feature>
<evidence type="ECO:0000256" key="8">
    <source>
        <dbReference type="ARBA" id="ARBA00022777"/>
    </source>
</evidence>
<dbReference type="SMART" id="SM00387">
    <property type="entry name" value="HATPase_c"/>
    <property type="match status" value="1"/>
</dbReference>
<reference evidence="12" key="1">
    <citation type="journal article" date="2010" name="Int. J. Syst. Evol. Microbiol.">
        <title>Porticoccus litoralis gen. nov., sp. nov., a gammaproteobacterium isolated from the Yellow Sea.</title>
        <authorList>
            <person name="Oh H.M."/>
            <person name="Kim H."/>
            <person name="Kim K.M."/>
            <person name="Min G.S."/>
            <person name="Cho J.C."/>
        </authorList>
    </citation>
    <scope>NUCLEOTIDE SEQUENCE</scope>
    <source>
        <strain evidence="12">DSM 25064</strain>
    </source>
</reference>
<dbReference type="Gene3D" id="1.10.287.130">
    <property type="match status" value="1"/>
</dbReference>